<protein>
    <submittedName>
        <fullName evidence="1">IS1 family transposase</fullName>
    </submittedName>
</protein>
<dbReference type="Proteomes" id="UP000295231">
    <property type="component" value="Unassembled WGS sequence"/>
</dbReference>
<dbReference type="RefSeq" id="WP_132869812.1">
    <property type="nucleotide sequence ID" value="NZ_SJWY01000176.1"/>
</dbReference>
<evidence type="ECO:0000313" key="2">
    <source>
        <dbReference type="Proteomes" id="UP000295231"/>
    </source>
</evidence>
<dbReference type="EMBL" id="SJWY01000176">
    <property type="protein sequence ID" value="TDE71188.1"/>
    <property type="molecule type" value="Genomic_DNA"/>
</dbReference>
<reference evidence="1 2" key="1">
    <citation type="submission" date="2019-03" db="EMBL/GenBank/DDBJ databases">
        <authorList>
            <person name="Fan P."/>
        </authorList>
    </citation>
    <scope>NUCLEOTIDE SEQUENCE [LARGE SCALE GENOMIC DNA]</scope>
    <source>
        <strain evidence="1 2">KCJ4950</strain>
    </source>
</reference>
<evidence type="ECO:0000313" key="1">
    <source>
        <dbReference type="EMBL" id="TDE71188.1"/>
    </source>
</evidence>
<accession>A0A4R5G3M6</accession>
<comment type="caution">
    <text evidence="1">The sequence shown here is derived from an EMBL/GenBank/DDBJ whole genome shotgun (WGS) entry which is preliminary data.</text>
</comment>
<sequence>MAKKALDLNEVIDYVAQLPFKDFYKVVREYSNTQHTDFSDAMNQIVVSNFEQRLEKLEINKNCPNCGSDKVSKYGKRNNIQVFKCKECSKRFTRFSGTVLEKTRWHWDIWLKVLEMTLNSYSIEDMRQVLINDYNCSGIDTKTIWLWRLKLIHAMSEMPMPLLSGVVQVDETFIRESQKGSRKLLSTIGNTIERKPRYGRQPSHYGVMGAEFGTVVTAIDNRGYCVCKLSGLGKLSPNIFYDLFHEHLDNPSYLCSDANSVYEEYCSLTNTPHYVRPSNFLKIIGNHGYIIQATDDFEKKANQKILEHLYYEGITDKITNRGDILFEKFNEIKYQYSLSLGRVNELHNDIKNFIYGKMTNVSTKYLQDYIGYFTYIRNWRVRNGHYPTSQKDAETIFIEILKAKKNLTSTEVRQKELKLSKPSPRYMKVLKEETEKARTVIDNPYFKFNEEDGVLSFNKREYLLDLPKSRLYAIAKECHIPRYKKLAHWSLVSVVLKQENIQDILYQQLAKDRNQLIDEEDLEVMKSSGYVL</sequence>
<name>A0A4R5G3M6_9STRE</name>
<keyword evidence="2" id="KW-1185">Reference proteome</keyword>
<organism evidence="1 2">
    <name type="scientific">Streptococcus vicugnae</name>
    <dbReference type="NCBI Taxonomy" id="2740579"/>
    <lineage>
        <taxon>Bacteria</taxon>
        <taxon>Bacillati</taxon>
        <taxon>Bacillota</taxon>
        <taxon>Bacilli</taxon>
        <taxon>Lactobacillales</taxon>
        <taxon>Streptococcaceae</taxon>
        <taxon>Streptococcus</taxon>
    </lineage>
</organism>
<proteinExistence type="predicted"/>
<dbReference type="AlphaFoldDB" id="A0A4R5G3M6"/>
<gene>
    <name evidence="1" type="ORF">E0E04_07135</name>
</gene>